<dbReference type="AlphaFoldDB" id="A0A7S6YL24"/>
<accession>A0A7S6YL24</accession>
<feature type="coiled-coil region" evidence="1">
    <location>
        <begin position="592"/>
        <end position="637"/>
    </location>
</feature>
<organism evidence="3">
    <name type="scientific">Serratia marcescens</name>
    <dbReference type="NCBI Taxonomy" id="615"/>
    <lineage>
        <taxon>Bacteria</taxon>
        <taxon>Pseudomonadati</taxon>
        <taxon>Pseudomonadota</taxon>
        <taxon>Gammaproteobacteria</taxon>
        <taxon>Enterobacterales</taxon>
        <taxon>Yersiniaceae</taxon>
        <taxon>Serratia</taxon>
    </lineage>
</organism>
<sequence>MRRRVPPFINPVSPRKAVLICSVLTLCECWEMADTAQLVVGLQLNDTNFKNKLTAAYRTAGEQSAKFNRQAQQDAKKTDESYQRIGGTLGGLAGKLAGLAGVELSLQGLAATSRQYGQALTELASITVAATAQMKQLDDAARQASSASGDGGSRAEEMLKLAGGLNDSAAAWRDQAAAARGAAQRQATVAQSALDSANATLRQNDAEFGRVRLMEKVARQYGVNANFSADYNRLINEETEAKRVASAASNQLDLANQNLAVSSRKNSVASALASGALSVFGGPVGVAIQAGMALLYFHEQSQLARKSALELRGAVQQTTQALLLMSPKQLDVKALDLDEQYENQIIQVNKIKKEILDADSRISTLEKFDPFGQLKGVKAGRIRSVANLEDAEDGLVVLKESIERVKAVQKALSSGKSTEVTKPDETLAKTDGKSEQKGPRDYKYFPLNDNGKQQALDQYQQLRQEIEQAHLSSLEKITQDEQSAQAKLASTAKAAGAGQADVQRAMALNAEKYQRQRQQLAEQYAPGQAAVRKEQEVGKELKALYDGRLLTEREYHTASRMQQQETTRQRLKAETDALAAPRMNIAGDVDPVARLNNQLVQQQAQYQAYHQQGILDKQRYEQLMQAATQESSDAQYQQALSLFGGQSRVHKMALGLVDMTRERTSGMMFDLLTGTQNFKQSMLGLMTSMTQSIIQQLIDLAMQALLTRTILSTFMNIGSGLLGGAASAGAGAAGSGAMGMPTGWQGYVPNAKGGVYASPSLSAFSGQIVSNPTLFAFARGAGLMGEAGPEAIMPLKRGADGSLGVRAIGGGQQSAAAPNVYITIENGGNVSSQAEPGWGEFGKRMGNIAAQESQKVINRNLMPGQPIWKAIKGM</sequence>
<dbReference type="EMBL" id="MW052059">
    <property type="protein sequence ID" value="QOW97176.1"/>
    <property type="molecule type" value="Genomic_DNA"/>
</dbReference>
<keyword evidence="1" id="KW-0175">Coiled coil</keyword>
<evidence type="ECO:0000256" key="1">
    <source>
        <dbReference type="SAM" id="Coils"/>
    </source>
</evidence>
<proteinExistence type="predicted"/>
<feature type="compositionally biased region" description="Basic and acidic residues" evidence="2">
    <location>
        <begin position="419"/>
        <end position="441"/>
    </location>
</feature>
<feature type="region of interest" description="Disordered" evidence="2">
    <location>
        <begin position="413"/>
        <end position="441"/>
    </location>
</feature>
<evidence type="ECO:0000313" key="3">
    <source>
        <dbReference type="EMBL" id="QOW97176.1"/>
    </source>
</evidence>
<name>A0A7S6YL24_SERMA</name>
<protein>
    <submittedName>
        <fullName evidence="3">Orf30</fullName>
    </submittedName>
</protein>
<reference evidence="3" key="1">
    <citation type="submission" date="2020-09" db="EMBL/GenBank/DDBJ databases">
        <authorList>
            <person name="Eze J.U."/>
            <person name="Rahube T.O."/>
        </authorList>
    </citation>
    <scope>NUCLEOTIDE SEQUENCE</scope>
    <source>
        <strain evidence="3">DM6</strain>
    </source>
</reference>
<evidence type="ECO:0000256" key="2">
    <source>
        <dbReference type="SAM" id="MobiDB-lite"/>
    </source>
</evidence>